<sequence length="99" mass="11315">MNLLNLPKLPLSEELTTILVKNKNVIIEQIISTGQVSDWYDQEKSEFVILLEGNAEIEYENAAVVPLIKGDTLLITPHQKHRVVYTSCEPPCIWLCVYF</sequence>
<dbReference type="Gene3D" id="2.60.120.10">
    <property type="entry name" value="Jelly Rolls"/>
    <property type="match status" value="1"/>
</dbReference>
<gene>
    <name evidence="2" type="ORF">AKG39_09040</name>
</gene>
<proteinExistence type="predicted"/>
<dbReference type="InterPro" id="IPR011051">
    <property type="entry name" value="RmlC_Cupin_sf"/>
</dbReference>
<reference evidence="3" key="1">
    <citation type="submission" date="2015-07" db="EMBL/GenBank/DDBJ databases">
        <title>Draft genome sequence of Acetobacterium bakii DSM 8293, a potential psychrophilic chemical producer through syngas fermentation.</title>
        <authorList>
            <person name="Song Y."/>
            <person name="Hwang S."/>
            <person name="Cho B.-K."/>
        </authorList>
    </citation>
    <scope>NUCLEOTIDE SEQUENCE [LARGE SCALE GENOMIC DNA]</scope>
    <source>
        <strain evidence="3">DSM 8239</strain>
    </source>
</reference>
<dbReference type="CDD" id="cd06981">
    <property type="entry name" value="cupin_reut_a1446"/>
    <property type="match status" value="1"/>
</dbReference>
<name>A0A0L6U0A1_9FIRM</name>
<keyword evidence="3" id="KW-1185">Reference proteome</keyword>
<feature type="domain" description="Cupin type-2" evidence="1">
    <location>
        <begin position="31"/>
        <end position="98"/>
    </location>
</feature>
<dbReference type="AlphaFoldDB" id="A0A0L6U0A1"/>
<dbReference type="OrthoDB" id="9798585at2"/>
<dbReference type="Pfam" id="PF07883">
    <property type="entry name" value="Cupin_2"/>
    <property type="match status" value="1"/>
</dbReference>
<dbReference type="InterPro" id="IPR014710">
    <property type="entry name" value="RmlC-like_jellyroll"/>
</dbReference>
<dbReference type="PATRIC" id="fig|52689.4.peg.1014"/>
<organism evidence="2 3">
    <name type="scientific">Acetobacterium bakii</name>
    <dbReference type="NCBI Taxonomy" id="52689"/>
    <lineage>
        <taxon>Bacteria</taxon>
        <taxon>Bacillati</taxon>
        <taxon>Bacillota</taxon>
        <taxon>Clostridia</taxon>
        <taxon>Eubacteriales</taxon>
        <taxon>Eubacteriaceae</taxon>
        <taxon>Acetobacterium</taxon>
    </lineage>
</organism>
<dbReference type="RefSeq" id="WP_050740066.1">
    <property type="nucleotide sequence ID" value="NZ_LGYO01000022.1"/>
</dbReference>
<protein>
    <submittedName>
        <fullName evidence="2">Cupin</fullName>
    </submittedName>
</protein>
<dbReference type="SUPFAM" id="SSF51182">
    <property type="entry name" value="RmlC-like cupins"/>
    <property type="match status" value="1"/>
</dbReference>
<dbReference type="InterPro" id="IPR013096">
    <property type="entry name" value="Cupin_2"/>
</dbReference>
<evidence type="ECO:0000313" key="3">
    <source>
        <dbReference type="Proteomes" id="UP000036873"/>
    </source>
</evidence>
<comment type="caution">
    <text evidence="2">The sequence shown here is derived from an EMBL/GenBank/DDBJ whole genome shotgun (WGS) entry which is preliminary data.</text>
</comment>
<evidence type="ECO:0000313" key="2">
    <source>
        <dbReference type="EMBL" id="KNZ41772.1"/>
    </source>
</evidence>
<accession>A0A0L6U0A1</accession>
<evidence type="ECO:0000259" key="1">
    <source>
        <dbReference type="Pfam" id="PF07883"/>
    </source>
</evidence>
<dbReference type="STRING" id="52689.AKG39_09040"/>
<dbReference type="Proteomes" id="UP000036873">
    <property type="component" value="Unassembled WGS sequence"/>
</dbReference>
<dbReference type="EMBL" id="LGYO01000022">
    <property type="protein sequence ID" value="KNZ41772.1"/>
    <property type="molecule type" value="Genomic_DNA"/>
</dbReference>